<feature type="non-terminal residue" evidence="1">
    <location>
        <position position="1"/>
    </location>
</feature>
<gene>
    <name evidence="1" type="ORF">EJD97_023478</name>
</gene>
<name>A0A6N2ARX8_SOLCI</name>
<sequence>GLYLLESFKMRLDRRTSRWIIVVTTDHHGLRRPILDAFSYASLFITLYGMFDGLSQAQQSVEGLCSKTLELLEYGYLDYFSELHDEPAGWTVMDTTVRHAFRNPILG</sequence>
<comment type="caution">
    <text evidence="1">The sequence shown here is derived from an EMBL/GenBank/DDBJ whole genome shotgun (WGS) entry which is preliminary data.</text>
</comment>
<dbReference type="AlphaFoldDB" id="A0A6N2ARX8"/>
<dbReference type="EMBL" id="RXGB01007660">
    <property type="protein sequence ID" value="TMW85222.1"/>
    <property type="molecule type" value="Genomic_DNA"/>
</dbReference>
<reference evidence="1" key="1">
    <citation type="submission" date="2019-05" db="EMBL/GenBank/DDBJ databases">
        <title>The de novo reference genome and transcriptome assemblies of the wild tomato species Solanum chilense.</title>
        <authorList>
            <person name="Stam R."/>
            <person name="Nosenko T."/>
            <person name="Hoerger A.C."/>
            <person name="Stephan W."/>
            <person name="Seidel M.A."/>
            <person name="Kuhn J.M.M."/>
            <person name="Haberer G."/>
            <person name="Tellier A."/>
        </authorList>
    </citation>
    <scope>NUCLEOTIDE SEQUENCE</scope>
    <source>
        <tissue evidence="1">Mature leaves</tissue>
    </source>
</reference>
<feature type="non-terminal residue" evidence="1">
    <location>
        <position position="107"/>
    </location>
</feature>
<evidence type="ECO:0000313" key="1">
    <source>
        <dbReference type="EMBL" id="TMW85222.1"/>
    </source>
</evidence>
<proteinExistence type="predicted"/>
<organism evidence="1">
    <name type="scientific">Solanum chilense</name>
    <name type="common">Tomato</name>
    <name type="synonym">Lycopersicon chilense</name>
    <dbReference type="NCBI Taxonomy" id="4083"/>
    <lineage>
        <taxon>Eukaryota</taxon>
        <taxon>Viridiplantae</taxon>
        <taxon>Streptophyta</taxon>
        <taxon>Embryophyta</taxon>
        <taxon>Tracheophyta</taxon>
        <taxon>Spermatophyta</taxon>
        <taxon>Magnoliopsida</taxon>
        <taxon>eudicotyledons</taxon>
        <taxon>Gunneridae</taxon>
        <taxon>Pentapetalae</taxon>
        <taxon>asterids</taxon>
        <taxon>lamiids</taxon>
        <taxon>Solanales</taxon>
        <taxon>Solanaceae</taxon>
        <taxon>Solanoideae</taxon>
        <taxon>Solaneae</taxon>
        <taxon>Solanum</taxon>
        <taxon>Solanum subgen. Lycopersicon</taxon>
    </lineage>
</organism>
<accession>A0A6N2ARX8</accession>
<protein>
    <submittedName>
        <fullName evidence="1">Uncharacterized protein</fullName>
    </submittedName>
</protein>